<evidence type="ECO:0000313" key="4">
    <source>
        <dbReference type="Proteomes" id="UP001295684"/>
    </source>
</evidence>
<feature type="domain" description="DOMON" evidence="2">
    <location>
        <begin position="5"/>
        <end position="117"/>
    </location>
</feature>
<comment type="caution">
    <text evidence="3">The sequence shown here is derived from an EMBL/GenBank/DDBJ whole genome shotgun (WGS) entry which is preliminary data.</text>
</comment>
<dbReference type="Proteomes" id="UP001295684">
    <property type="component" value="Unassembled WGS sequence"/>
</dbReference>
<dbReference type="AlphaFoldDB" id="A0AAD1YB70"/>
<dbReference type="Gene3D" id="3.40.50.80">
    <property type="entry name" value="Nucleotide-binding domain of ferredoxin-NADP reductase (FNR) module"/>
    <property type="match status" value="1"/>
</dbReference>
<feature type="transmembrane region" description="Helical" evidence="1">
    <location>
        <begin position="296"/>
        <end position="320"/>
    </location>
</feature>
<feature type="transmembrane region" description="Helical" evidence="1">
    <location>
        <begin position="157"/>
        <end position="178"/>
    </location>
</feature>
<dbReference type="Pfam" id="PF03351">
    <property type="entry name" value="DOMON"/>
    <property type="match status" value="1"/>
</dbReference>
<keyword evidence="1" id="KW-0812">Transmembrane</keyword>
<feature type="transmembrane region" description="Helical" evidence="1">
    <location>
        <begin position="225"/>
        <end position="246"/>
    </location>
</feature>
<sequence>MKYEENIKVKMSLPTAELVKFEITVPKEVKWIVIGLGNQTKESDLFMIEHDQQHTAVMDMYSDGQGRIFTDNTNDYLLKIESTDNDISYSVTRKLNTEDDQDTVIVNGFNDVFFAYGSGESPSELIHLDADSFVLEIATVNRNLSSGPATSKTKETALLHGLFTYIAWNWFSLLLIITGRYSKYFYSVRIWVHFVLGLLAVIFNLIGVAFSDVGYENSQNALGDAHTGLAGVVSWWAGGVSIIGIFSKVCSRYVRHMSFLTTWSRLVHIITSWLLIVYAQFVMLSGLYLYNSPMVPLFYTHVAIMVVIGVVLEIIFCFMLKNWKYEYINVLHEKILPEMSIKHFLDSEKKLALFDNYVVDMGGYYWEHPGTAYVLEECVKMDVGKYFFGSYTMENMIKPVRHSYIAGKVLMRLIVAKLVQPKENGMAFRKSQENVETDKSDSRLKGEDITPTIYESSMIFAVTTEVEHIPNVFHVGFGNRQTQVKMFFPGTEMLGRHYVINSLQNQICRYYTICNAMHTKVFPQYLSCFKGVLEGSEIEREYDSFKTIDDAWDDKLELVIKYYEQSKNGITKQLLQHNREDRFFISGPLSRGYDLTSDNMSGTTVIFVGGTGVLPYMDFFAYLTRKIINKHDSSHEVFPGEQFEDELDQANFVVYGYYPKAADACAIEFCNQASQIFEKFEEQEKFSFIPRYTRDGDKRLDKDQIMEILGKHKEESGLKNVWVCGPPPMNNMFQEYKKMLCKEFDLHHMNIEIL</sequence>
<organism evidence="3 4">
    <name type="scientific">Euplotes crassus</name>
    <dbReference type="NCBI Taxonomy" id="5936"/>
    <lineage>
        <taxon>Eukaryota</taxon>
        <taxon>Sar</taxon>
        <taxon>Alveolata</taxon>
        <taxon>Ciliophora</taxon>
        <taxon>Intramacronucleata</taxon>
        <taxon>Spirotrichea</taxon>
        <taxon>Hypotrichia</taxon>
        <taxon>Euplotida</taxon>
        <taxon>Euplotidae</taxon>
        <taxon>Moneuplotes</taxon>
    </lineage>
</organism>
<protein>
    <recommendedName>
        <fullName evidence="2">DOMON domain-containing protein</fullName>
    </recommendedName>
</protein>
<accession>A0AAD1YB70</accession>
<feature type="transmembrane region" description="Helical" evidence="1">
    <location>
        <begin position="266"/>
        <end position="290"/>
    </location>
</feature>
<gene>
    <name evidence="3" type="ORF">ECRASSUSDP1_LOCUS28081</name>
</gene>
<dbReference type="EMBL" id="CAMPGE010028971">
    <property type="protein sequence ID" value="CAI2386462.1"/>
    <property type="molecule type" value="Genomic_DNA"/>
</dbReference>
<name>A0AAD1YB70_EUPCR</name>
<keyword evidence="1" id="KW-1133">Transmembrane helix</keyword>
<dbReference type="CDD" id="cd09631">
    <property type="entry name" value="DOMON_DOH"/>
    <property type="match status" value="1"/>
</dbReference>
<evidence type="ECO:0000313" key="3">
    <source>
        <dbReference type="EMBL" id="CAI2386462.1"/>
    </source>
</evidence>
<dbReference type="PROSITE" id="PS50836">
    <property type="entry name" value="DOMON"/>
    <property type="match status" value="1"/>
</dbReference>
<dbReference type="SMART" id="SM00664">
    <property type="entry name" value="DoH"/>
    <property type="match status" value="1"/>
</dbReference>
<proteinExistence type="predicted"/>
<evidence type="ECO:0000256" key="1">
    <source>
        <dbReference type="SAM" id="Phobius"/>
    </source>
</evidence>
<dbReference type="InterPro" id="IPR039261">
    <property type="entry name" value="FNR_nucleotide-bd"/>
</dbReference>
<reference evidence="3" key="1">
    <citation type="submission" date="2023-07" db="EMBL/GenBank/DDBJ databases">
        <authorList>
            <consortium name="AG Swart"/>
            <person name="Singh M."/>
            <person name="Singh A."/>
            <person name="Seah K."/>
            <person name="Emmerich C."/>
        </authorList>
    </citation>
    <scope>NUCLEOTIDE SEQUENCE</scope>
    <source>
        <strain evidence="3">DP1</strain>
    </source>
</reference>
<dbReference type="InterPro" id="IPR005018">
    <property type="entry name" value="DOMON_domain"/>
</dbReference>
<keyword evidence="1" id="KW-0472">Membrane</keyword>
<feature type="transmembrane region" description="Helical" evidence="1">
    <location>
        <begin position="190"/>
        <end position="210"/>
    </location>
</feature>
<keyword evidence="4" id="KW-1185">Reference proteome</keyword>
<dbReference type="InterPro" id="IPR045266">
    <property type="entry name" value="DOH_DOMON"/>
</dbReference>
<evidence type="ECO:0000259" key="2">
    <source>
        <dbReference type="PROSITE" id="PS50836"/>
    </source>
</evidence>